<protein>
    <submittedName>
        <fullName evidence="2">HlyD family secretion protein</fullName>
    </submittedName>
</protein>
<organism evidence="2">
    <name type="scientific">Desulfomonile tiedjei</name>
    <dbReference type="NCBI Taxonomy" id="2358"/>
    <lineage>
        <taxon>Bacteria</taxon>
        <taxon>Pseudomonadati</taxon>
        <taxon>Thermodesulfobacteriota</taxon>
        <taxon>Desulfomonilia</taxon>
        <taxon>Desulfomonilales</taxon>
        <taxon>Desulfomonilaceae</taxon>
        <taxon>Desulfomonile</taxon>
    </lineage>
</organism>
<sequence>MERDLRESQEATKAPFDGVISRLDRKLKPGFQAAETTVVGQIKSVSSLVAVASLPDRLLGRIGQGQEVQVRLPWKEGRVFASTMSLAAPFPASLAIHTQTRQSANDGRGKRGVREELQSPAKESDSEYVWSAELPVGEEIPLGITGWMSVTFQRESVASRLYGYMARTVNRESFF</sequence>
<name>A0A7C4ARR9_9BACT</name>
<evidence type="ECO:0000313" key="2">
    <source>
        <dbReference type="EMBL" id="HGH60863.1"/>
    </source>
</evidence>
<evidence type="ECO:0000256" key="1">
    <source>
        <dbReference type="SAM" id="MobiDB-lite"/>
    </source>
</evidence>
<proteinExistence type="predicted"/>
<dbReference type="AlphaFoldDB" id="A0A7C4ARR9"/>
<feature type="region of interest" description="Disordered" evidence="1">
    <location>
        <begin position="100"/>
        <end position="120"/>
    </location>
</feature>
<dbReference type="EMBL" id="DTGT01000187">
    <property type="protein sequence ID" value="HGH60863.1"/>
    <property type="molecule type" value="Genomic_DNA"/>
</dbReference>
<gene>
    <name evidence="2" type="ORF">ENV54_06150</name>
</gene>
<comment type="caution">
    <text evidence="2">The sequence shown here is derived from an EMBL/GenBank/DDBJ whole genome shotgun (WGS) entry which is preliminary data.</text>
</comment>
<accession>A0A7C4ARR9</accession>
<reference evidence="2" key="1">
    <citation type="journal article" date="2020" name="mSystems">
        <title>Genome- and Community-Level Interaction Insights into Carbon Utilization and Element Cycling Functions of Hydrothermarchaeota in Hydrothermal Sediment.</title>
        <authorList>
            <person name="Zhou Z."/>
            <person name="Liu Y."/>
            <person name="Xu W."/>
            <person name="Pan J."/>
            <person name="Luo Z.H."/>
            <person name="Li M."/>
        </authorList>
    </citation>
    <scope>NUCLEOTIDE SEQUENCE [LARGE SCALE GENOMIC DNA]</scope>
    <source>
        <strain evidence="2">SpSt-769</strain>
    </source>
</reference>
<feature type="compositionally biased region" description="Basic and acidic residues" evidence="1">
    <location>
        <begin position="107"/>
        <end position="120"/>
    </location>
</feature>